<dbReference type="NCBIfam" id="NF040810">
    <property type="entry name" value="BenC"/>
    <property type="match status" value="1"/>
</dbReference>
<dbReference type="InterPro" id="IPR001433">
    <property type="entry name" value="OxRdtase_FAD/NAD-bd"/>
</dbReference>
<dbReference type="InterPro" id="IPR039261">
    <property type="entry name" value="FNR_nucleotide-bd"/>
</dbReference>
<dbReference type="InterPro" id="IPR006058">
    <property type="entry name" value="2Fe2S_fd_BS"/>
</dbReference>
<accession>A0A1Y6C2H7</accession>
<dbReference type="Pfam" id="PF00175">
    <property type="entry name" value="NAD_binding_1"/>
    <property type="match status" value="1"/>
</dbReference>
<dbReference type="PANTHER" id="PTHR47354:SF5">
    <property type="entry name" value="PROTEIN RFBI"/>
    <property type="match status" value="1"/>
</dbReference>
<dbReference type="InterPro" id="IPR017927">
    <property type="entry name" value="FAD-bd_FR_type"/>
</dbReference>
<evidence type="ECO:0000313" key="6">
    <source>
        <dbReference type="EMBL" id="SMF42623.1"/>
    </source>
</evidence>
<dbReference type="PROSITE" id="PS51085">
    <property type="entry name" value="2FE2S_FER_2"/>
    <property type="match status" value="1"/>
</dbReference>
<dbReference type="InterPro" id="IPR012675">
    <property type="entry name" value="Beta-grasp_dom_sf"/>
</dbReference>
<dbReference type="PRINTS" id="PR00371">
    <property type="entry name" value="FPNCR"/>
</dbReference>
<sequence>MSYNIALQFEDGVTRFISCNENEKLSDAAYRQKVNLPLDCRDGACGTCRCLCESGEYDLPESSYIEDALAPEDAEQGYILTCQTRPKSDCVIKIPASSVACKTGVSSFAGTIAAVQPLSDSTIGFSIELDDPASLSFLPGQYVNVGIPGTELTRAYSFSSAPGASKAAFVVRNVPNGRMSHFLTHDAKVGERMTFAGPYGSFYLREVARPVLFLAGGTGIAPFLSMLDVLAESGSTQPIRMVFGVTNDVDLVALAQLDAIKARLPQFDYRTCVVAAESAHPRKGYVTQHIEPEWLNAGDVDVYLCGPVAMVEAVRGWLQQSGVTPTSFLYEKFSASSEA</sequence>
<dbReference type="InterPro" id="IPR036010">
    <property type="entry name" value="2Fe-2S_ferredoxin-like_sf"/>
</dbReference>
<dbReference type="InterPro" id="IPR017938">
    <property type="entry name" value="Riboflavin_synthase-like_b-brl"/>
</dbReference>
<evidence type="ECO:0000313" key="7">
    <source>
        <dbReference type="Proteomes" id="UP000192920"/>
    </source>
</evidence>
<keyword evidence="7" id="KW-1185">Reference proteome</keyword>
<keyword evidence="2" id="KW-0001">2Fe-2S</keyword>
<dbReference type="PROSITE" id="PS00197">
    <property type="entry name" value="2FE2S_FER_1"/>
    <property type="match status" value="1"/>
</dbReference>
<dbReference type="STRING" id="1123014.SAMN02745746_03161"/>
<dbReference type="Gene3D" id="3.10.20.30">
    <property type="match status" value="1"/>
</dbReference>
<comment type="cofactor">
    <cofactor evidence="3">
        <name>[2Fe-2S] cluster</name>
        <dbReference type="ChEBI" id="CHEBI:190135"/>
    </cofactor>
</comment>
<keyword evidence="6" id="KW-0223">Dioxygenase</keyword>
<dbReference type="SUPFAM" id="SSF54292">
    <property type="entry name" value="2Fe-2S ferredoxin-like"/>
    <property type="match status" value="1"/>
</dbReference>
<reference evidence="7" key="1">
    <citation type="submission" date="2017-04" db="EMBL/GenBank/DDBJ databases">
        <authorList>
            <person name="Varghese N."/>
            <person name="Submissions S."/>
        </authorList>
    </citation>
    <scope>NUCLEOTIDE SEQUENCE [LARGE SCALE GENOMIC DNA]</scope>
    <source>
        <strain evidence="7">DSM 22618</strain>
    </source>
</reference>
<dbReference type="Proteomes" id="UP000192920">
    <property type="component" value="Unassembled WGS sequence"/>
</dbReference>
<dbReference type="CDD" id="cd00207">
    <property type="entry name" value="fer2"/>
    <property type="match status" value="1"/>
</dbReference>
<dbReference type="InterPro" id="IPR001709">
    <property type="entry name" value="Flavoprot_Pyr_Nucl_cyt_Rdtase"/>
</dbReference>
<comment type="cofactor">
    <cofactor evidence="1">
        <name>FAD</name>
        <dbReference type="ChEBI" id="CHEBI:57692"/>
    </cofactor>
</comment>
<feature type="domain" description="2Fe-2S ferredoxin-type" evidence="4">
    <location>
        <begin position="3"/>
        <end position="98"/>
    </location>
</feature>
<dbReference type="SUPFAM" id="SSF63380">
    <property type="entry name" value="Riboflavin synthase domain-like"/>
    <property type="match status" value="1"/>
</dbReference>
<feature type="domain" description="FAD-binding FR-type" evidence="5">
    <location>
        <begin position="105"/>
        <end position="205"/>
    </location>
</feature>
<dbReference type="CDD" id="cd06209">
    <property type="entry name" value="BenDO_FAD_NAD"/>
    <property type="match status" value="1"/>
</dbReference>
<keyword evidence="2" id="KW-0408">Iron</keyword>
<dbReference type="RefSeq" id="WP_085277278.1">
    <property type="nucleotide sequence ID" value="NZ_FXAG01000020.1"/>
</dbReference>
<name>A0A1Y6C2H7_9NEIS</name>
<dbReference type="Gene3D" id="2.40.30.10">
    <property type="entry name" value="Translation factors"/>
    <property type="match status" value="1"/>
</dbReference>
<dbReference type="PROSITE" id="PS51384">
    <property type="entry name" value="FAD_FR"/>
    <property type="match status" value="1"/>
</dbReference>
<dbReference type="Gene3D" id="3.40.50.80">
    <property type="entry name" value="Nucleotide-binding domain of ferredoxin-NADP reductase (FNR) module"/>
    <property type="match status" value="1"/>
</dbReference>
<dbReference type="PANTHER" id="PTHR47354">
    <property type="entry name" value="NADH OXIDOREDUCTASE HCR"/>
    <property type="match status" value="1"/>
</dbReference>
<dbReference type="AlphaFoldDB" id="A0A1Y6C2H7"/>
<keyword evidence="2" id="KW-0411">Iron-sulfur</keyword>
<evidence type="ECO:0000256" key="3">
    <source>
        <dbReference type="ARBA" id="ARBA00034078"/>
    </source>
</evidence>
<dbReference type="PRINTS" id="PR00410">
    <property type="entry name" value="PHEHYDRXLASE"/>
</dbReference>
<dbReference type="InterPro" id="IPR001041">
    <property type="entry name" value="2Fe-2S_ferredoxin-type"/>
</dbReference>
<dbReference type="Pfam" id="PF00970">
    <property type="entry name" value="FAD_binding_6"/>
    <property type="match status" value="1"/>
</dbReference>
<proteinExistence type="predicted"/>
<evidence type="ECO:0000256" key="2">
    <source>
        <dbReference type="ARBA" id="ARBA00022714"/>
    </source>
</evidence>
<protein>
    <submittedName>
        <fullName evidence="6">Benzoate/toluate 1,2-dioxygenase reductase subunit</fullName>
    </submittedName>
</protein>
<dbReference type="EMBL" id="FXAG01000020">
    <property type="protein sequence ID" value="SMF42623.1"/>
    <property type="molecule type" value="Genomic_DNA"/>
</dbReference>
<dbReference type="GO" id="GO:0051213">
    <property type="term" value="F:dioxygenase activity"/>
    <property type="evidence" value="ECO:0007669"/>
    <property type="project" value="UniProtKB-KW"/>
</dbReference>
<dbReference type="Pfam" id="PF00111">
    <property type="entry name" value="Fer2"/>
    <property type="match status" value="1"/>
</dbReference>
<dbReference type="SUPFAM" id="SSF52343">
    <property type="entry name" value="Ferredoxin reductase-like, C-terminal NADP-linked domain"/>
    <property type="match status" value="1"/>
</dbReference>
<organism evidence="6 7">
    <name type="scientific">Pseudogulbenkiania subflava DSM 22618</name>
    <dbReference type="NCBI Taxonomy" id="1123014"/>
    <lineage>
        <taxon>Bacteria</taxon>
        <taxon>Pseudomonadati</taxon>
        <taxon>Pseudomonadota</taxon>
        <taxon>Betaproteobacteria</taxon>
        <taxon>Neisseriales</taxon>
        <taxon>Chromobacteriaceae</taxon>
        <taxon>Pseudogulbenkiania</taxon>
    </lineage>
</organism>
<keyword evidence="2" id="KW-0479">Metal-binding</keyword>
<evidence type="ECO:0000259" key="4">
    <source>
        <dbReference type="PROSITE" id="PS51085"/>
    </source>
</evidence>
<gene>
    <name evidence="6" type="ORF">SAMN02745746_03161</name>
</gene>
<dbReference type="InterPro" id="IPR050415">
    <property type="entry name" value="MRET"/>
</dbReference>
<dbReference type="GO" id="GO:0051537">
    <property type="term" value="F:2 iron, 2 sulfur cluster binding"/>
    <property type="evidence" value="ECO:0007669"/>
    <property type="project" value="UniProtKB-KW"/>
</dbReference>
<dbReference type="InterPro" id="IPR047683">
    <property type="entry name" value="BenC-like_FAD_NAD-bd"/>
</dbReference>
<evidence type="ECO:0000256" key="1">
    <source>
        <dbReference type="ARBA" id="ARBA00001974"/>
    </source>
</evidence>
<dbReference type="InterPro" id="IPR008333">
    <property type="entry name" value="Cbr1-like_FAD-bd_dom"/>
</dbReference>
<evidence type="ECO:0000259" key="5">
    <source>
        <dbReference type="PROSITE" id="PS51384"/>
    </source>
</evidence>
<keyword evidence="6" id="KW-0560">Oxidoreductase</keyword>